<evidence type="ECO:0000313" key="2">
    <source>
        <dbReference type="Proteomes" id="UP001302676"/>
    </source>
</evidence>
<reference evidence="1" key="1">
    <citation type="journal article" date="2023" name="Mol. Phylogenet. Evol.">
        <title>Genome-scale phylogeny and comparative genomics of the fungal order Sordariales.</title>
        <authorList>
            <person name="Hensen N."/>
            <person name="Bonometti L."/>
            <person name="Westerberg I."/>
            <person name="Brannstrom I.O."/>
            <person name="Guillou S."/>
            <person name="Cros-Aarteil S."/>
            <person name="Calhoun S."/>
            <person name="Haridas S."/>
            <person name="Kuo A."/>
            <person name="Mondo S."/>
            <person name="Pangilinan J."/>
            <person name="Riley R."/>
            <person name="LaButti K."/>
            <person name="Andreopoulos B."/>
            <person name="Lipzen A."/>
            <person name="Chen C."/>
            <person name="Yan M."/>
            <person name="Daum C."/>
            <person name="Ng V."/>
            <person name="Clum A."/>
            <person name="Steindorff A."/>
            <person name="Ohm R.A."/>
            <person name="Martin F."/>
            <person name="Silar P."/>
            <person name="Natvig D.O."/>
            <person name="Lalanne C."/>
            <person name="Gautier V."/>
            <person name="Ament-Velasquez S.L."/>
            <person name="Kruys A."/>
            <person name="Hutchinson M.I."/>
            <person name="Powell A.J."/>
            <person name="Barry K."/>
            <person name="Miller A.N."/>
            <person name="Grigoriev I.V."/>
            <person name="Debuchy R."/>
            <person name="Gladieux P."/>
            <person name="Hiltunen Thoren M."/>
            <person name="Johannesson H."/>
        </authorList>
    </citation>
    <scope>NUCLEOTIDE SEQUENCE</scope>
    <source>
        <strain evidence="1">CBS 141.50</strain>
    </source>
</reference>
<proteinExistence type="predicted"/>
<dbReference type="AlphaFoldDB" id="A0AAN6ZLD2"/>
<name>A0AAN6ZLD2_9PEZI</name>
<organism evidence="1 2">
    <name type="scientific">Dichotomopilus funicola</name>
    <dbReference type="NCBI Taxonomy" id="1934379"/>
    <lineage>
        <taxon>Eukaryota</taxon>
        <taxon>Fungi</taxon>
        <taxon>Dikarya</taxon>
        <taxon>Ascomycota</taxon>
        <taxon>Pezizomycotina</taxon>
        <taxon>Sordariomycetes</taxon>
        <taxon>Sordariomycetidae</taxon>
        <taxon>Sordariales</taxon>
        <taxon>Chaetomiaceae</taxon>
        <taxon>Dichotomopilus</taxon>
    </lineage>
</organism>
<sequence length="127" mass="13703">MPRTDSVSAIGFINDGTDAVFQLDETGNFVDESVLRLQQEGIWALIENFGTAQQDDIKGLFKVDNATSEFTYVGQGNWQWSCCNTVGSRGALDIYLADPSVDLTRGGAWICSSAHNLSANYGVVGDS</sequence>
<gene>
    <name evidence="1" type="ORF">C8A04DRAFT_30916</name>
</gene>
<comment type="caution">
    <text evidence="1">The sequence shown here is derived from an EMBL/GenBank/DDBJ whole genome shotgun (WGS) entry which is preliminary data.</text>
</comment>
<reference evidence="1" key="2">
    <citation type="submission" date="2023-05" db="EMBL/GenBank/DDBJ databases">
        <authorList>
            <consortium name="Lawrence Berkeley National Laboratory"/>
            <person name="Steindorff A."/>
            <person name="Hensen N."/>
            <person name="Bonometti L."/>
            <person name="Westerberg I."/>
            <person name="Brannstrom I.O."/>
            <person name="Guillou S."/>
            <person name="Cros-Aarteil S."/>
            <person name="Calhoun S."/>
            <person name="Haridas S."/>
            <person name="Kuo A."/>
            <person name="Mondo S."/>
            <person name="Pangilinan J."/>
            <person name="Riley R."/>
            <person name="Labutti K."/>
            <person name="Andreopoulos B."/>
            <person name="Lipzen A."/>
            <person name="Chen C."/>
            <person name="Yanf M."/>
            <person name="Daum C."/>
            <person name="Ng V."/>
            <person name="Clum A."/>
            <person name="Ohm R."/>
            <person name="Martin F."/>
            <person name="Silar P."/>
            <person name="Natvig D."/>
            <person name="Lalanne C."/>
            <person name="Gautier V."/>
            <person name="Ament-Velasquez S.L."/>
            <person name="Kruys A."/>
            <person name="Hutchinson M.I."/>
            <person name="Powell A.J."/>
            <person name="Barry K."/>
            <person name="Miller A.N."/>
            <person name="Grigoriev I.V."/>
            <person name="Debuchy R."/>
            <person name="Gladieux P."/>
            <person name="Thoren M.H."/>
            <person name="Johannesson H."/>
        </authorList>
    </citation>
    <scope>NUCLEOTIDE SEQUENCE</scope>
    <source>
        <strain evidence="1">CBS 141.50</strain>
    </source>
</reference>
<accession>A0AAN6ZLD2</accession>
<dbReference type="RefSeq" id="XP_062634917.1">
    <property type="nucleotide sequence ID" value="XM_062781564.1"/>
</dbReference>
<dbReference type="GeneID" id="87818177"/>
<evidence type="ECO:0000313" key="1">
    <source>
        <dbReference type="EMBL" id="KAK4141546.1"/>
    </source>
</evidence>
<keyword evidence="2" id="KW-1185">Reference proteome</keyword>
<protein>
    <submittedName>
        <fullName evidence="1">Uncharacterized protein</fullName>
    </submittedName>
</protein>
<dbReference type="EMBL" id="MU853610">
    <property type="protein sequence ID" value="KAK4141546.1"/>
    <property type="molecule type" value="Genomic_DNA"/>
</dbReference>
<dbReference type="Proteomes" id="UP001302676">
    <property type="component" value="Unassembled WGS sequence"/>
</dbReference>